<proteinExistence type="predicted"/>
<protein>
    <submittedName>
        <fullName evidence="2">Uncharacterized protein</fullName>
    </submittedName>
</protein>
<evidence type="ECO:0000256" key="1">
    <source>
        <dbReference type="SAM" id="Phobius"/>
    </source>
</evidence>
<keyword evidence="3" id="KW-1185">Reference proteome</keyword>
<evidence type="ECO:0000313" key="2">
    <source>
        <dbReference type="EMBL" id="MFA9480458.1"/>
    </source>
</evidence>
<dbReference type="EMBL" id="JBGUBD010000023">
    <property type="protein sequence ID" value="MFA9480458.1"/>
    <property type="molecule type" value="Genomic_DNA"/>
</dbReference>
<gene>
    <name evidence="2" type="ORF">ACERK3_19500</name>
</gene>
<feature type="transmembrane region" description="Helical" evidence="1">
    <location>
        <begin position="199"/>
        <end position="215"/>
    </location>
</feature>
<sequence>MPYTLTKSTRITLFALGIATILLSLLPWFAWSERSRRLLYAEEAGLLEVASAVLWLGLAASLFIIFRPTNWRVTAAAVVCLFAAAREASWHDRFTGYSVMKIGYYLDPSYPFAQRLLFAVAIAVGVACIVIVGLTLFRHLRENPTGQAAWVQHLLLVLVVGVTAKVLDRSPAIIEDATGVALPTLLAQIMHAWEEGLEMLLPVLLFIAALLFVRARMLESASVAHAVNGCRDSQ</sequence>
<evidence type="ECO:0000313" key="3">
    <source>
        <dbReference type="Proteomes" id="UP001575105"/>
    </source>
</evidence>
<keyword evidence="1" id="KW-0472">Membrane</keyword>
<comment type="caution">
    <text evidence="2">The sequence shown here is derived from an EMBL/GenBank/DDBJ whole genome shotgun (WGS) entry which is preliminary data.</text>
</comment>
<feature type="transmembrane region" description="Helical" evidence="1">
    <location>
        <begin position="116"/>
        <end position="137"/>
    </location>
</feature>
<reference evidence="2 3" key="1">
    <citation type="submission" date="2024-08" db="EMBL/GenBank/DDBJ databases">
        <title>Whole-genome sequencing of halo(alkali)philic microorganisms from hypersaline lakes.</title>
        <authorList>
            <person name="Sorokin D.Y."/>
            <person name="Merkel A.Y."/>
            <person name="Messina E."/>
            <person name="Yakimov M."/>
        </authorList>
    </citation>
    <scope>NUCLEOTIDE SEQUENCE [LARGE SCALE GENOMIC DNA]</scope>
    <source>
        <strain evidence="2 3">AB-hyl4</strain>
    </source>
</reference>
<feature type="transmembrane region" description="Helical" evidence="1">
    <location>
        <begin position="44"/>
        <end position="66"/>
    </location>
</feature>
<organism evidence="2 3">
    <name type="scientific">Natronomicrosphaera hydrolytica</name>
    <dbReference type="NCBI Taxonomy" id="3242702"/>
    <lineage>
        <taxon>Bacteria</taxon>
        <taxon>Pseudomonadati</taxon>
        <taxon>Planctomycetota</taxon>
        <taxon>Phycisphaerae</taxon>
        <taxon>Phycisphaerales</taxon>
        <taxon>Phycisphaeraceae</taxon>
        <taxon>Natronomicrosphaera</taxon>
    </lineage>
</organism>
<feature type="transmembrane region" description="Helical" evidence="1">
    <location>
        <begin position="12"/>
        <end position="32"/>
    </location>
</feature>
<dbReference type="RefSeq" id="WP_425347378.1">
    <property type="nucleotide sequence ID" value="NZ_JBGUBD010000023.1"/>
</dbReference>
<dbReference type="Proteomes" id="UP001575105">
    <property type="component" value="Unassembled WGS sequence"/>
</dbReference>
<keyword evidence="1" id="KW-1133">Transmembrane helix</keyword>
<feature type="transmembrane region" description="Helical" evidence="1">
    <location>
        <begin position="149"/>
        <end position="167"/>
    </location>
</feature>
<keyword evidence="1" id="KW-0812">Transmembrane</keyword>
<accession>A0ABV4UCT4</accession>
<name>A0ABV4UCT4_9BACT</name>